<proteinExistence type="predicted"/>
<evidence type="ECO:0000313" key="2">
    <source>
        <dbReference type="Proteomes" id="UP000781710"/>
    </source>
</evidence>
<organism evidence="1 2">
    <name type="scientific">Pseudoxanthomonas japonensis</name>
    <dbReference type="NCBI Taxonomy" id="69284"/>
    <lineage>
        <taxon>Bacteria</taxon>
        <taxon>Pseudomonadati</taxon>
        <taxon>Pseudomonadota</taxon>
        <taxon>Gammaproteobacteria</taxon>
        <taxon>Lysobacterales</taxon>
        <taxon>Lysobacteraceae</taxon>
        <taxon>Pseudoxanthomonas</taxon>
    </lineage>
</organism>
<name>A0ABQ6ZIM1_9GAMM</name>
<keyword evidence="2" id="KW-1185">Reference proteome</keyword>
<comment type="caution">
    <text evidence="1">The sequence shown here is derived from an EMBL/GenBank/DDBJ whole genome shotgun (WGS) entry which is preliminary data.</text>
</comment>
<reference evidence="1 2" key="1">
    <citation type="submission" date="2017-10" db="EMBL/GenBank/DDBJ databases">
        <title>Whole genome sequencing of members of genus Pseudoxanthomonas.</title>
        <authorList>
            <person name="Kumar S."/>
            <person name="Bansal K."/>
            <person name="Kaur A."/>
            <person name="Patil P."/>
            <person name="Sharma S."/>
            <person name="Patil P.B."/>
        </authorList>
    </citation>
    <scope>NUCLEOTIDE SEQUENCE [LARGE SCALE GENOMIC DNA]</scope>
    <source>
        <strain evidence="1 2">DSM 17109</strain>
    </source>
</reference>
<dbReference type="Proteomes" id="UP000781710">
    <property type="component" value="Unassembled WGS sequence"/>
</dbReference>
<accession>A0ABQ6ZIM1</accession>
<protein>
    <submittedName>
        <fullName evidence="1">Uncharacterized protein</fullName>
    </submittedName>
</protein>
<evidence type="ECO:0000313" key="1">
    <source>
        <dbReference type="EMBL" id="KAF1725818.1"/>
    </source>
</evidence>
<dbReference type="EMBL" id="PDWW01000007">
    <property type="protein sequence ID" value="KAF1725818.1"/>
    <property type="molecule type" value="Genomic_DNA"/>
</dbReference>
<sequence>MTRQLAPGDAYFLTTLGHCDCDEPLGAHRRTRNDDGDMARKLARKGWNENKIARAVAQKREQAMAADGVQRRRADDDLTRWLGFVDAILVSAQVDELGLLLHFYGGGVEEEEVTVRERRRVGRDEDRAALLHGMEHDVLYLFHA</sequence>
<gene>
    <name evidence="1" type="ORF">CSC78_07460</name>
</gene>